<dbReference type="AlphaFoldDB" id="A0A8J3JPW8"/>
<accession>A0A8J3JPW8</accession>
<dbReference type="RefSeq" id="WP_203748727.1">
    <property type="nucleotide sequence ID" value="NZ_BONF01000025.1"/>
</dbReference>
<name>A0A8J3JPW8_9ACTN</name>
<evidence type="ECO:0008006" key="3">
    <source>
        <dbReference type="Google" id="ProtNLM"/>
    </source>
</evidence>
<dbReference type="Proteomes" id="UP000601223">
    <property type="component" value="Unassembled WGS sequence"/>
</dbReference>
<comment type="caution">
    <text evidence="1">The sequence shown here is derived from an EMBL/GenBank/DDBJ whole genome shotgun (WGS) entry which is preliminary data.</text>
</comment>
<evidence type="ECO:0000313" key="2">
    <source>
        <dbReference type="Proteomes" id="UP000601223"/>
    </source>
</evidence>
<dbReference type="EMBL" id="BONF01000025">
    <property type="protein sequence ID" value="GIF82845.1"/>
    <property type="molecule type" value="Genomic_DNA"/>
</dbReference>
<evidence type="ECO:0000313" key="1">
    <source>
        <dbReference type="EMBL" id="GIF82845.1"/>
    </source>
</evidence>
<protein>
    <recommendedName>
        <fullName evidence="3">DUF3626 domain-containing protein</fullName>
    </recommendedName>
</protein>
<dbReference type="InterPro" id="IPR022074">
    <property type="entry name" value="DUF3626"/>
</dbReference>
<organism evidence="1 2">
    <name type="scientific">Catellatospora bangladeshensis</name>
    <dbReference type="NCBI Taxonomy" id="310355"/>
    <lineage>
        <taxon>Bacteria</taxon>
        <taxon>Bacillati</taxon>
        <taxon>Actinomycetota</taxon>
        <taxon>Actinomycetes</taxon>
        <taxon>Micromonosporales</taxon>
        <taxon>Micromonosporaceae</taxon>
        <taxon>Catellatospora</taxon>
    </lineage>
</organism>
<keyword evidence="2" id="KW-1185">Reference proteome</keyword>
<proteinExistence type="predicted"/>
<dbReference type="Pfam" id="PF12294">
    <property type="entry name" value="DUF3626"/>
    <property type="match status" value="1"/>
</dbReference>
<reference evidence="1 2" key="1">
    <citation type="submission" date="2021-01" db="EMBL/GenBank/DDBJ databases">
        <title>Whole genome shotgun sequence of Catellatospora bangladeshensis NBRC 107357.</title>
        <authorList>
            <person name="Komaki H."/>
            <person name="Tamura T."/>
        </authorList>
    </citation>
    <scope>NUCLEOTIDE SEQUENCE [LARGE SCALE GENOMIC DNA]</scope>
    <source>
        <strain evidence="1 2">NBRC 107357</strain>
    </source>
</reference>
<sequence>MTGGTDHQAALTTAQRAALAHVRERGMKARETALARLGDVPDVAALLELVAAHGRVTLNFHPDRLLADGRTVAESLAADGVYRSQFETGVTNGSRTAFLDGDRDRWERQLFGGAYHAPGGLPGERPRYGGLNLLRHPDGACPRFGSCHVRLRPHVNARCTVTVGDSHLGPADAGTFDAFEAVLAGYVAQARQTGVTLGRHGADPLAVLRSLADAAATAEHGRALDDYLEVQVHGRVVLAADAEALVLDPSFRGTRSGDLLADLAGRCGLALEWHAGFELTPAEVGPDFRGPAIPPLAAEVCARYARDSFDAALVGRAAADMLRDPAAWAAHGTPDELLQYVKQLWHTLNHAGRPWGGPVAVHGPAALRTRSAGAR</sequence>
<gene>
    <name evidence="1" type="ORF">Cba03nite_41940</name>
</gene>